<organism evidence="3 4">
    <name type="scientific">Colwellia asteriadis</name>
    <dbReference type="NCBI Taxonomy" id="517723"/>
    <lineage>
        <taxon>Bacteria</taxon>
        <taxon>Pseudomonadati</taxon>
        <taxon>Pseudomonadota</taxon>
        <taxon>Gammaproteobacteria</taxon>
        <taxon>Alteromonadales</taxon>
        <taxon>Colwelliaceae</taxon>
        <taxon>Colwellia</taxon>
    </lineage>
</organism>
<dbReference type="InterPro" id="IPR032710">
    <property type="entry name" value="NTF2-like_dom_sf"/>
</dbReference>
<keyword evidence="4" id="KW-1185">Reference proteome</keyword>
<feature type="domain" description="DUF4440" evidence="2">
    <location>
        <begin position="57"/>
        <end position="161"/>
    </location>
</feature>
<dbReference type="Proteomes" id="UP001500021">
    <property type="component" value="Unassembled WGS sequence"/>
</dbReference>
<accession>A0ABP3WF51</accession>
<dbReference type="InterPro" id="IPR027843">
    <property type="entry name" value="DUF4440"/>
</dbReference>
<feature type="signal peptide" evidence="1">
    <location>
        <begin position="1"/>
        <end position="31"/>
    </location>
</feature>
<protein>
    <recommendedName>
        <fullName evidence="2">DUF4440 domain-containing protein</fullName>
    </recommendedName>
</protein>
<dbReference type="SUPFAM" id="SSF54427">
    <property type="entry name" value="NTF2-like"/>
    <property type="match status" value="1"/>
</dbReference>
<reference evidence="4" key="1">
    <citation type="journal article" date="2019" name="Int. J. Syst. Evol. Microbiol.">
        <title>The Global Catalogue of Microorganisms (GCM) 10K type strain sequencing project: providing services to taxonomists for standard genome sequencing and annotation.</title>
        <authorList>
            <consortium name="The Broad Institute Genomics Platform"/>
            <consortium name="The Broad Institute Genome Sequencing Center for Infectious Disease"/>
            <person name="Wu L."/>
            <person name="Ma J."/>
        </authorList>
    </citation>
    <scope>NUCLEOTIDE SEQUENCE [LARGE SCALE GENOMIC DNA]</scope>
    <source>
        <strain evidence="4">JCM 15608</strain>
    </source>
</reference>
<evidence type="ECO:0000313" key="4">
    <source>
        <dbReference type="Proteomes" id="UP001500021"/>
    </source>
</evidence>
<comment type="caution">
    <text evidence="3">The sequence shown here is derived from an EMBL/GenBank/DDBJ whole genome shotgun (WGS) entry which is preliminary data.</text>
</comment>
<dbReference type="Pfam" id="PF14534">
    <property type="entry name" value="DUF4440"/>
    <property type="match status" value="1"/>
</dbReference>
<evidence type="ECO:0000259" key="2">
    <source>
        <dbReference type="Pfam" id="PF14534"/>
    </source>
</evidence>
<proteinExistence type="predicted"/>
<sequence>MRKDRNKMKKISIMLTTVSLMFLTMSNVVTAHKSEGNSANKRDELPVLTSSAGKVVMQFHQAIQANDKSKARGFLADNVIIYEGGRVERSADDYANHHMLADMKYLAQLEVKILEHEVREVGQTAFSMSRTKLTGEFKGKEVNSEGMESMVLLKKDGKWKIAHIHWSH</sequence>
<evidence type="ECO:0000313" key="3">
    <source>
        <dbReference type="EMBL" id="GAA0814494.1"/>
    </source>
</evidence>
<keyword evidence="1" id="KW-0732">Signal</keyword>
<name>A0ABP3WF51_9GAMM</name>
<evidence type="ECO:0000256" key="1">
    <source>
        <dbReference type="SAM" id="SignalP"/>
    </source>
</evidence>
<feature type="chain" id="PRO_5045474371" description="DUF4440 domain-containing protein" evidence="1">
    <location>
        <begin position="32"/>
        <end position="168"/>
    </location>
</feature>
<dbReference type="EMBL" id="BAAAFA010000003">
    <property type="protein sequence ID" value="GAA0814494.1"/>
    <property type="molecule type" value="Genomic_DNA"/>
</dbReference>
<dbReference type="Gene3D" id="3.10.450.50">
    <property type="match status" value="1"/>
</dbReference>
<gene>
    <name evidence="3" type="ORF">GCM10009111_11420</name>
</gene>